<dbReference type="GO" id="GO:0005886">
    <property type="term" value="C:plasma membrane"/>
    <property type="evidence" value="ECO:0007669"/>
    <property type="project" value="TreeGrafter"/>
</dbReference>
<keyword evidence="10" id="KW-1185">Reference proteome</keyword>
<dbReference type="InterPro" id="IPR050746">
    <property type="entry name" value="DAACS"/>
</dbReference>
<dbReference type="InterPro" id="IPR036458">
    <property type="entry name" value="Na:dicarbo_symporter_sf"/>
</dbReference>
<evidence type="ECO:0000256" key="4">
    <source>
        <dbReference type="ARBA" id="ARBA00022847"/>
    </source>
</evidence>
<dbReference type="InterPro" id="IPR018107">
    <property type="entry name" value="Na-dicarboxylate_symporter_CS"/>
</dbReference>
<accession>A0A4E0RLT7</accession>
<evidence type="ECO:0000313" key="9">
    <source>
        <dbReference type="EMBL" id="THD28955.1"/>
    </source>
</evidence>
<keyword evidence="5 8" id="KW-1133">Transmembrane helix</keyword>
<dbReference type="AlphaFoldDB" id="A0A4E0RLT7"/>
<organism evidence="9 10">
    <name type="scientific">Fasciola hepatica</name>
    <name type="common">Liver fluke</name>
    <dbReference type="NCBI Taxonomy" id="6192"/>
    <lineage>
        <taxon>Eukaryota</taxon>
        <taxon>Metazoa</taxon>
        <taxon>Spiralia</taxon>
        <taxon>Lophotrochozoa</taxon>
        <taxon>Platyhelminthes</taxon>
        <taxon>Trematoda</taxon>
        <taxon>Digenea</taxon>
        <taxon>Plagiorchiida</taxon>
        <taxon>Echinostomata</taxon>
        <taxon>Echinostomatoidea</taxon>
        <taxon>Fasciolidae</taxon>
        <taxon>Fasciola</taxon>
    </lineage>
</organism>
<feature type="transmembrane region" description="Helical" evidence="8">
    <location>
        <begin position="114"/>
        <end position="136"/>
    </location>
</feature>
<dbReference type="SUPFAM" id="SSF118215">
    <property type="entry name" value="Proton glutamate symport protein"/>
    <property type="match status" value="1"/>
</dbReference>
<keyword evidence="3 8" id="KW-0812">Transmembrane</keyword>
<dbReference type="PROSITE" id="PS00713">
    <property type="entry name" value="NA_DICARBOXYL_SYMP_1"/>
    <property type="match status" value="1"/>
</dbReference>
<dbReference type="PANTHER" id="PTHR11958:SF99">
    <property type="entry name" value="SODIUM-DEPENDENT EXCITATORY AMINO ACID TRANSPORTER GLT-6-RELATED"/>
    <property type="match status" value="1"/>
</dbReference>
<protein>
    <recommendedName>
        <fullName evidence="8">Amino acid transporter</fullName>
    </recommendedName>
</protein>
<feature type="transmembrane region" description="Helical" evidence="8">
    <location>
        <begin position="261"/>
        <end position="282"/>
    </location>
</feature>
<keyword evidence="4 8" id="KW-0769">Symport</keyword>
<evidence type="ECO:0000256" key="6">
    <source>
        <dbReference type="ARBA" id="ARBA00023136"/>
    </source>
</evidence>
<dbReference type="GO" id="GO:0005313">
    <property type="term" value="F:L-glutamate transmembrane transporter activity"/>
    <property type="evidence" value="ECO:0007669"/>
    <property type="project" value="TreeGrafter"/>
</dbReference>
<feature type="transmembrane region" description="Helical" evidence="8">
    <location>
        <begin position="81"/>
        <end position="102"/>
    </location>
</feature>
<dbReference type="PROSITE" id="PS00714">
    <property type="entry name" value="NA_DICARBOXYL_SYMP_2"/>
    <property type="match status" value="1"/>
</dbReference>
<dbReference type="EMBL" id="JXXN02000034">
    <property type="protein sequence ID" value="THD28955.1"/>
    <property type="molecule type" value="Genomic_DNA"/>
</dbReference>
<feature type="transmembrane region" description="Helical" evidence="8">
    <location>
        <begin position="428"/>
        <end position="451"/>
    </location>
</feature>
<evidence type="ECO:0000256" key="3">
    <source>
        <dbReference type="ARBA" id="ARBA00022692"/>
    </source>
</evidence>
<sequence>MSKIIDRLRRRKSKECGIAQKEPVHLKIRNWLKVPDNLKLFLMIMAVILGVLIGALVKYLVPEVSSRTATLVGYPGELLMNMLKMLIIPLIVSTLISGLADLDTKSCGKIGSWAMGYYVLTTMMAVILGIVLVVSIHPGSSSIKMDRGTGTLEAGSKPGTLDAFLDLLRNLFPENIVQACTQQVSSRFVNKTIVPTSIKINTTDIPAQVIEVLETHYIDTTNVLGLVTFSVAFGLCIGQMGERGRPMLVFFSIMDECVMRLIRLIMWYAPIGIVFMVVGKIIGVENLADTAQGLGMYMLTVILGLFIHLFITLALLYFAVTRKNPFKFFKGMLQAFFTALGTGSSSATLPVTFSCLEEKLHIDPRVTRFVLPIGATINMDGTALYEAVATIFIAQMNDYQLGIAQLLTISLTATLAAIGAASVPSAGLVTMVLVLSSVGLPVNDITLILAVDWMLDRMRTAVNVMGDSYGSAIVAHLCRNELAALGPPIEVHAEDGKTTVEGVDLIGSNIELTQSSPKTEDEIRV</sequence>
<dbReference type="GO" id="GO:0015175">
    <property type="term" value="F:neutral L-amino acid transmembrane transporter activity"/>
    <property type="evidence" value="ECO:0007669"/>
    <property type="project" value="TreeGrafter"/>
</dbReference>
<feature type="transmembrane region" description="Helical" evidence="8">
    <location>
        <begin position="40"/>
        <end position="61"/>
    </location>
</feature>
<feature type="transmembrane region" description="Helical" evidence="8">
    <location>
        <begin position="223"/>
        <end position="240"/>
    </location>
</feature>
<dbReference type="PANTHER" id="PTHR11958">
    <property type="entry name" value="SODIUM/DICARBOXYLATE SYMPORTER-RELATED"/>
    <property type="match status" value="1"/>
</dbReference>
<dbReference type="GO" id="GO:0015501">
    <property type="term" value="F:glutamate:sodium symporter activity"/>
    <property type="evidence" value="ECO:0007669"/>
    <property type="project" value="TreeGrafter"/>
</dbReference>
<dbReference type="Gene3D" id="1.10.3860.10">
    <property type="entry name" value="Sodium:dicarboxylate symporter"/>
    <property type="match status" value="1"/>
</dbReference>
<feature type="transmembrane region" description="Helical" evidence="8">
    <location>
        <begin position="401"/>
        <end position="422"/>
    </location>
</feature>
<gene>
    <name evidence="9" type="ORF">D915_000196</name>
</gene>
<proteinExistence type="inferred from homology"/>
<evidence type="ECO:0000256" key="8">
    <source>
        <dbReference type="RuleBase" id="RU361216"/>
    </source>
</evidence>
<keyword evidence="6 8" id="KW-0472">Membrane</keyword>
<evidence type="ECO:0000313" key="10">
    <source>
        <dbReference type="Proteomes" id="UP000230066"/>
    </source>
</evidence>
<dbReference type="Pfam" id="PF00375">
    <property type="entry name" value="SDF"/>
    <property type="match status" value="1"/>
</dbReference>
<keyword evidence="2 8" id="KW-0813">Transport</keyword>
<evidence type="ECO:0000256" key="5">
    <source>
        <dbReference type="ARBA" id="ARBA00022989"/>
    </source>
</evidence>
<feature type="transmembrane region" description="Helical" evidence="8">
    <location>
        <begin position="294"/>
        <end position="320"/>
    </location>
</feature>
<evidence type="ECO:0000256" key="7">
    <source>
        <dbReference type="ARBA" id="ARBA00023180"/>
    </source>
</evidence>
<dbReference type="PRINTS" id="PR00173">
    <property type="entry name" value="EDTRNSPORT"/>
</dbReference>
<comment type="subcellular location">
    <subcellularLocation>
        <location evidence="1 8">Membrane</location>
        <topology evidence="1 8">Multi-pass membrane protein</topology>
    </subcellularLocation>
</comment>
<evidence type="ECO:0000256" key="1">
    <source>
        <dbReference type="ARBA" id="ARBA00004141"/>
    </source>
</evidence>
<keyword evidence="7" id="KW-0325">Glycoprotein</keyword>
<evidence type="ECO:0000256" key="2">
    <source>
        <dbReference type="ARBA" id="ARBA00022448"/>
    </source>
</evidence>
<reference evidence="9" key="1">
    <citation type="submission" date="2019-03" db="EMBL/GenBank/DDBJ databases">
        <title>Improved annotation for the trematode Fasciola hepatica.</title>
        <authorList>
            <person name="Choi Y.-J."/>
            <person name="Martin J."/>
            <person name="Mitreva M."/>
        </authorList>
    </citation>
    <scope>NUCLEOTIDE SEQUENCE [LARGE SCALE GENOMIC DNA]</scope>
</reference>
<comment type="similarity">
    <text evidence="8">Belongs to the dicarboxylate/amino acid:cation symporter (DAACS) (TC 2.A.23) family.</text>
</comment>
<name>A0A4E0RLT7_FASHE</name>
<dbReference type="InterPro" id="IPR001991">
    <property type="entry name" value="Na-dicarboxylate_symporter"/>
</dbReference>
<comment type="caution">
    <text evidence="9">The sequence shown here is derived from an EMBL/GenBank/DDBJ whole genome shotgun (WGS) entry which is preliminary data.</text>
</comment>
<dbReference type="Proteomes" id="UP000230066">
    <property type="component" value="Unassembled WGS sequence"/>
</dbReference>